<dbReference type="Proteomes" id="UP000499080">
    <property type="component" value="Unassembled WGS sequence"/>
</dbReference>
<name>A0A4Y2UA83_ARAVE</name>
<comment type="caution">
    <text evidence="1">The sequence shown here is derived from an EMBL/GenBank/DDBJ whole genome shotgun (WGS) entry which is preliminary data.</text>
</comment>
<proteinExistence type="predicted"/>
<keyword evidence="2" id="KW-1185">Reference proteome</keyword>
<organism evidence="1 2">
    <name type="scientific">Araneus ventricosus</name>
    <name type="common">Orbweaver spider</name>
    <name type="synonym">Epeira ventricosa</name>
    <dbReference type="NCBI Taxonomy" id="182803"/>
    <lineage>
        <taxon>Eukaryota</taxon>
        <taxon>Metazoa</taxon>
        <taxon>Ecdysozoa</taxon>
        <taxon>Arthropoda</taxon>
        <taxon>Chelicerata</taxon>
        <taxon>Arachnida</taxon>
        <taxon>Araneae</taxon>
        <taxon>Araneomorphae</taxon>
        <taxon>Entelegynae</taxon>
        <taxon>Araneoidea</taxon>
        <taxon>Araneidae</taxon>
        <taxon>Araneus</taxon>
    </lineage>
</organism>
<protein>
    <submittedName>
        <fullName evidence="1">Uncharacterized protein</fullName>
    </submittedName>
</protein>
<accession>A0A4Y2UA83</accession>
<evidence type="ECO:0000313" key="2">
    <source>
        <dbReference type="Proteomes" id="UP000499080"/>
    </source>
</evidence>
<evidence type="ECO:0000313" key="1">
    <source>
        <dbReference type="EMBL" id="GBO09542.1"/>
    </source>
</evidence>
<reference evidence="1 2" key="1">
    <citation type="journal article" date="2019" name="Sci. Rep.">
        <title>Orb-weaving spider Araneus ventricosus genome elucidates the spidroin gene catalogue.</title>
        <authorList>
            <person name="Kono N."/>
            <person name="Nakamura H."/>
            <person name="Ohtoshi R."/>
            <person name="Moran D.A.P."/>
            <person name="Shinohara A."/>
            <person name="Yoshida Y."/>
            <person name="Fujiwara M."/>
            <person name="Mori M."/>
            <person name="Tomita M."/>
            <person name="Arakawa K."/>
        </authorList>
    </citation>
    <scope>NUCLEOTIDE SEQUENCE [LARGE SCALE GENOMIC DNA]</scope>
</reference>
<gene>
    <name evidence="1" type="ORF">AVEN_96118_1</name>
</gene>
<dbReference type="EMBL" id="BGPR01034934">
    <property type="protein sequence ID" value="GBO09542.1"/>
    <property type="molecule type" value="Genomic_DNA"/>
</dbReference>
<sequence>MTDAPALLLTQVIYTGGSESQGTRRPPLSPVRKTVTAYAQQTIKMDIHTRPSARRTSQFEVKKRKNRSLSFRKSNLSLLSQLL</sequence>
<dbReference type="AlphaFoldDB" id="A0A4Y2UA83"/>